<dbReference type="GO" id="GO:0032259">
    <property type="term" value="P:methylation"/>
    <property type="evidence" value="ECO:0007669"/>
    <property type="project" value="UniProtKB-KW"/>
</dbReference>
<evidence type="ECO:0000313" key="8">
    <source>
        <dbReference type="Proteomes" id="UP000093962"/>
    </source>
</evidence>
<reference evidence="7 8" key="1">
    <citation type="submission" date="2016-06" db="EMBL/GenBank/DDBJ databases">
        <authorList>
            <person name="Kjaerup R.B."/>
            <person name="Dalgaard T.S."/>
            <person name="Juul-Madsen H.R."/>
        </authorList>
    </citation>
    <scope>NUCLEOTIDE SEQUENCE [LARGE SCALE GENOMIC DNA]</scope>
    <source>
        <strain evidence="7 8">1199456.5</strain>
    </source>
</reference>
<dbReference type="EC" id="2.1.1.-" evidence="6"/>
<evidence type="ECO:0000256" key="6">
    <source>
        <dbReference type="RuleBase" id="RU362030"/>
    </source>
</evidence>
<name>A0A1A0MBE4_MYCMU</name>
<dbReference type="InterPro" id="IPR011610">
    <property type="entry name" value="SAM_mthyl_Trfase_ML2640-like"/>
</dbReference>
<evidence type="ECO:0000256" key="5">
    <source>
        <dbReference type="ARBA" id="ARBA00022691"/>
    </source>
</evidence>
<organism evidence="7 8">
    <name type="scientific">Mycolicibacterium mucogenicum</name>
    <name type="common">Mycobacterium mucogenicum</name>
    <dbReference type="NCBI Taxonomy" id="56689"/>
    <lineage>
        <taxon>Bacteria</taxon>
        <taxon>Bacillati</taxon>
        <taxon>Actinomycetota</taxon>
        <taxon>Actinomycetes</taxon>
        <taxon>Mycobacteriales</taxon>
        <taxon>Mycobacteriaceae</taxon>
        <taxon>Mycolicibacterium</taxon>
    </lineage>
</organism>
<evidence type="ECO:0000256" key="3">
    <source>
        <dbReference type="ARBA" id="ARBA00022603"/>
    </source>
</evidence>
<dbReference type="EMBL" id="LZSF01000221">
    <property type="protein sequence ID" value="OBA82707.1"/>
    <property type="molecule type" value="Genomic_DNA"/>
</dbReference>
<keyword evidence="4 7" id="KW-0808">Transferase</keyword>
<keyword evidence="5 6" id="KW-0949">S-adenosyl-L-methionine</keyword>
<evidence type="ECO:0000256" key="4">
    <source>
        <dbReference type="ARBA" id="ARBA00022679"/>
    </source>
</evidence>
<dbReference type="PANTHER" id="PTHR43619:SF2">
    <property type="entry name" value="S-ADENOSYL-L-METHIONINE-DEPENDENT METHYLTRANSFERASES SUPERFAMILY PROTEIN"/>
    <property type="match status" value="1"/>
</dbReference>
<dbReference type="SUPFAM" id="SSF53335">
    <property type="entry name" value="S-adenosyl-L-methionine-dependent methyltransferases"/>
    <property type="match status" value="1"/>
</dbReference>
<evidence type="ECO:0000256" key="2">
    <source>
        <dbReference type="ARBA" id="ARBA00008138"/>
    </source>
</evidence>
<sequence>MARTDDDSWGITESVGATALGVAMARAAESASENPLFDDPYAQLFIDAATAAGWSSPFSGGAAGSAQAQRMRMVWAYAAARTKWFDEFFASAGADGIRQVVILAAGLDARAWRLPWPDGTVVFEIDQPKVLAFKEETLAAHDIQPAARHVGVPVDLRQDWPEALRRSGFDPAQPTAWLAEGLLPYLPAEAQDLLFDRLHELSAPGSRVAVEGFGANYFSEENQRIRKARMDAIREEAAKAGQQVTDVSELFYPEPREDVAEWLTRHGWQPRVETSAEVTGRYKPDVAGEVPDIGSEFVDAKLS</sequence>
<dbReference type="Proteomes" id="UP000093962">
    <property type="component" value="Unassembled WGS sequence"/>
</dbReference>
<comment type="function">
    <text evidence="1 6">Exhibits S-adenosyl-L-methionine-dependent methyltransferase activity.</text>
</comment>
<protein>
    <recommendedName>
        <fullName evidence="6">S-adenosyl-L-methionine-dependent methyltransferase</fullName>
        <ecNumber evidence="6">2.1.1.-</ecNumber>
    </recommendedName>
</protein>
<dbReference type="Gene3D" id="3.40.50.150">
    <property type="entry name" value="Vaccinia Virus protein VP39"/>
    <property type="match status" value="1"/>
</dbReference>
<dbReference type="Pfam" id="PF04072">
    <property type="entry name" value="LCM"/>
    <property type="match status" value="1"/>
</dbReference>
<dbReference type="InterPro" id="IPR007213">
    <property type="entry name" value="Ppm1/Ppm2/Tcmp"/>
</dbReference>
<comment type="caution">
    <text evidence="7">The sequence shown here is derived from an EMBL/GenBank/DDBJ whole genome shotgun (WGS) entry which is preliminary data.</text>
</comment>
<proteinExistence type="inferred from homology"/>
<gene>
    <name evidence="7" type="ORF">A5642_27120</name>
</gene>
<dbReference type="RefSeq" id="WP_064860088.1">
    <property type="nucleotide sequence ID" value="NZ_LZSF01000221.1"/>
</dbReference>
<dbReference type="NCBIfam" id="TIGR00027">
    <property type="entry name" value="mthyl_TIGR00027"/>
    <property type="match status" value="1"/>
</dbReference>
<keyword evidence="3 6" id="KW-0489">Methyltransferase</keyword>
<dbReference type="InterPro" id="IPR029063">
    <property type="entry name" value="SAM-dependent_MTases_sf"/>
</dbReference>
<evidence type="ECO:0000313" key="7">
    <source>
        <dbReference type="EMBL" id="OBA82707.1"/>
    </source>
</evidence>
<dbReference type="OrthoDB" id="9806164at2"/>
<accession>A0A1A0MBE4</accession>
<dbReference type="AlphaFoldDB" id="A0A1A0MBE4"/>
<comment type="similarity">
    <text evidence="2 6">Belongs to the UPF0677 family.</text>
</comment>
<evidence type="ECO:0000256" key="1">
    <source>
        <dbReference type="ARBA" id="ARBA00003907"/>
    </source>
</evidence>
<dbReference type="GO" id="GO:0008168">
    <property type="term" value="F:methyltransferase activity"/>
    <property type="evidence" value="ECO:0007669"/>
    <property type="project" value="UniProtKB-UniRule"/>
</dbReference>
<dbReference type="PANTHER" id="PTHR43619">
    <property type="entry name" value="S-ADENOSYL-L-METHIONINE-DEPENDENT METHYLTRANSFERASE YKTD-RELATED"/>
    <property type="match status" value="1"/>
</dbReference>